<keyword evidence="2" id="KW-1133">Transmembrane helix</keyword>
<dbReference type="InterPro" id="IPR003675">
    <property type="entry name" value="Rce1/LyrA-like_dom"/>
</dbReference>
<feature type="transmembrane region" description="Helical" evidence="2">
    <location>
        <begin position="122"/>
        <end position="143"/>
    </location>
</feature>
<evidence type="ECO:0000313" key="5">
    <source>
        <dbReference type="Proteomes" id="UP000612282"/>
    </source>
</evidence>
<feature type="region of interest" description="Disordered" evidence="1">
    <location>
        <begin position="267"/>
        <end position="287"/>
    </location>
</feature>
<feature type="compositionally biased region" description="Basic and acidic residues" evidence="1">
    <location>
        <begin position="277"/>
        <end position="287"/>
    </location>
</feature>
<feature type="domain" description="CAAX prenyl protease 2/Lysostaphin resistance protein A-like" evidence="3">
    <location>
        <begin position="129"/>
        <end position="233"/>
    </location>
</feature>
<feature type="transmembrane region" description="Helical" evidence="2">
    <location>
        <begin position="219"/>
        <end position="238"/>
    </location>
</feature>
<reference evidence="4 5" key="1">
    <citation type="submission" date="2021-01" db="EMBL/GenBank/DDBJ databases">
        <title>Whole genome shotgun sequence of Actinoplanes couchii NBRC 106145.</title>
        <authorList>
            <person name="Komaki H."/>
            <person name="Tamura T."/>
        </authorList>
    </citation>
    <scope>NUCLEOTIDE SEQUENCE [LARGE SCALE GENOMIC DNA]</scope>
    <source>
        <strain evidence="4 5">NBRC 106145</strain>
    </source>
</reference>
<sequence length="287" mass="30089">MTTPSPVRRRSGLALFWAVTFTTTLACWLTAIAIGGEPTSFPTAIPYLLGGFGPVFGAIAVRIRRAHRREPVPDHTVRLRQGGRLLLALPLLVLAVATVAGAALLAAALGGPAVDLTGGRDLVATAGGPVPFLISMLIAGPIAEEPGWRGTAYPRLRATMNRLQTGLVLGAAWAVWHLPLFFITGTVQNELGLFSWSGLLFTLSVFPMALLTGYAYESAGVIASIAVHFGVNTTMALLTVKSPATQAAVLMIQIVVAALLLASQRGRPATGRPAHGNHPDRKLGGVR</sequence>
<keyword evidence="2" id="KW-0472">Membrane</keyword>
<feature type="transmembrane region" description="Helical" evidence="2">
    <location>
        <begin position="163"/>
        <end position="187"/>
    </location>
</feature>
<dbReference type="InterPro" id="IPR042150">
    <property type="entry name" value="MmRce1-like"/>
</dbReference>
<keyword evidence="2" id="KW-0812">Transmembrane</keyword>
<evidence type="ECO:0000256" key="1">
    <source>
        <dbReference type="SAM" id="MobiDB-lite"/>
    </source>
</evidence>
<dbReference type="PANTHER" id="PTHR35797">
    <property type="entry name" value="PROTEASE-RELATED"/>
    <property type="match status" value="1"/>
</dbReference>
<dbReference type="RefSeq" id="WP_203806664.1">
    <property type="nucleotide sequence ID" value="NZ_BAAAQE010000003.1"/>
</dbReference>
<evidence type="ECO:0000313" key="4">
    <source>
        <dbReference type="EMBL" id="GID60038.1"/>
    </source>
</evidence>
<gene>
    <name evidence="4" type="ORF">Aco03nite_084420</name>
</gene>
<dbReference type="EMBL" id="BOMG01000103">
    <property type="protein sequence ID" value="GID60038.1"/>
    <property type="molecule type" value="Genomic_DNA"/>
</dbReference>
<dbReference type="Pfam" id="PF02517">
    <property type="entry name" value="Rce1-like"/>
    <property type="match status" value="1"/>
</dbReference>
<feature type="transmembrane region" description="Helical" evidence="2">
    <location>
        <begin position="85"/>
        <end position="110"/>
    </location>
</feature>
<name>A0ABQ3XNH6_9ACTN</name>
<feature type="transmembrane region" description="Helical" evidence="2">
    <location>
        <begin position="12"/>
        <end position="32"/>
    </location>
</feature>
<feature type="transmembrane region" description="Helical" evidence="2">
    <location>
        <begin position="44"/>
        <end position="64"/>
    </location>
</feature>
<proteinExistence type="predicted"/>
<keyword evidence="5" id="KW-1185">Reference proteome</keyword>
<dbReference type="Proteomes" id="UP000612282">
    <property type="component" value="Unassembled WGS sequence"/>
</dbReference>
<evidence type="ECO:0000256" key="2">
    <source>
        <dbReference type="SAM" id="Phobius"/>
    </source>
</evidence>
<organism evidence="4 5">
    <name type="scientific">Actinoplanes couchii</name>
    <dbReference type="NCBI Taxonomy" id="403638"/>
    <lineage>
        <taxon>Bacteria</taxon>
        <taxon>Bacillati</taxon>
        <taxon>Actinomycetota</taxon>
        <taxon>Actinomycetes</taxon>
        <taxon>Micromonosporales</taxon>
        <taxon>Micromonosporaceae</taxon>
        <taxon>Actinoplanes</taxon>
    </lineage>
</organism>
<comment type="caution">
    <text evidence="4">The sequence shown here is derived from an EMBL/GenBank/DDBJ whole genome shotgun (WGS) entry which is preliminary data.</text>
</comment>
<feature type="transmembrane region" description="Helical" evidence="2">
    <location>
        <begin position="244"/>
        <end position="262"/>
    </location>
</feature>
<evidence type="ECO:0000259" key="3">
    <source>
        <dbReference type="Pfam" id="PF02517"/>
    </source>
</evidence>
<protein>
    <submittedName>
        <fullName evidence="4">Peptidase</fullName>
    </submittedName>
</protein>
<feature type="transmembrane region" description="Helical" evidence="2">
    <location>
        <begin position="193"/>
        <end position="212"/>
    </location>
</feature>
<accession>A0ABQ3XNH6</accession>
<dbReference type="PANTHER" id="PTHR35797:SF1">
    <property type="entry name" value="PROTEASE"/>
    <property type="match status" value="1"/>
</dbReference>